<reference evidence="3" key="1">
    <citation type="submission" date="2019-04" db="EMBL/GenBank/DDBJ databases">
        <title>Friends and foes A comparative genomics studyof 23 Aspergillus species from section Flavi.</title>
        <authorList>
            <consortium name="DOE Joint Genome Institute"/>
            <person name="Kjaerbolling I."/>
            <person name="Vesth T."/>
            <person name="Frisvad J.C."/>
            <person name="Nybo J.L."/>
            <person name="Theobald S."/>
            <person name="Kildgaard S."/>
            <person name="Isbrandt T."/>
            <person name="Kuo A."/>
            <person name="Sato A."/>
            <person name="Lyhne E.K."/>
            <person name="Kogle M.E."/>
            <person name="Wiebenga A."/>
            <person name="Kun R.S."/>
            <person name="Lubbers R.J."/>
            <person name="Makela M.R."/>
            <person name="Barry K."/>
            <person name="Chovatia M."/>
            <person name="Clum A."/>
            <person name="Daum C."/>
            <person name="Haridas S."/>
            <person name="He G."/>
            <person name="LaButti K."/>
            <person name="Lipzen A."/>
            <person name="Mondo S."/>
            <person name="Riley R."/>
            <person name="Salamov A."/>
            <person name="Simmons B.A."/>
            <person name="Magnuson J.K."/>
            <person name="Henrissat B."/>
            <person name="Mortensen U.H."/>
            <person name="Larsen T.O."/>
            <person name="Devries R.P."/>
            <person name="Grigoriev I.V."/>
            <person name="Machida M."/>
            <person name="Baker S.E."/>
            <person name="Andersen M.R."/>
        </authorList>
    </citation>
    <scope>NUCLEOTIDE SEQUENCE [LARGE SCALE GENOMIC DNA]</scope>
    <source>
        <strain evidence="3">CBS 130017</strain>
    </source>
</reference>
<accession>A0A5N6WVI3</accession>
<protein>
    <submittedName>
        <fullName evidence="2">Uncharacterized protein</fullName>
    </submittedName>
</protein>
<keyword evidence="1" id="KW-0472">Membrane</keyword>
<dbReference type="Proteomes" id="UP000325945">
    <property type="component" value="Unassembled WGS sequence"/>
</dbReference>
<dbReference type="AlphaFoldDB" id="A0A5N6WVI3"/>
<evidence type="ECO:0000256" key="1">
    <source>
        <dbReference type="SAM" id="Phobius"/>
    </source>
</evidence>
<sequence>MPMTSFSSGPGNVFSLAQPQQRLVLFAGACLDARLFQGVGNVGIRLWLAKPCFCMAPCMYVYLLCLGVLVLGGIVGVVQWGVSGMLYLH</sequence>
<name>A0A5N6WVI3_9EURO</name>
<organism evidence="2 3">
    <name type="scientific">Aspergillus sergii</name>
    <dbReference type="NCBI Taxonomy" id="1034303"/>
    <lineage>
        <taxon>Eukaryota</taxon>
        <taxon>Fungi</taxon>
        <taxon>Dikarya</taxon>
        <taxon>Ascomycota</taxon>
        <taxon>Pezizomycotina</taxon>
        <taxon>Eurotiomycetes</taxon>
        <taxon>Eurotiomycetidae</taxon>
        <taxon>Eurotiales</taxon>
        <taxon>Aspergillaceae</taxon>
        <taxon>Aspergillus</taxon>
        <taxon>Aspergillus subgen. Circumdati</taxon>
    </lineage>
</organism>
<keyword evidence="1" id="KW-1133">Transmembrane helix</keyword>
<feature type="transmembrane region" description="Helical" evidence="1">
    <location>
        <begin position="60"/>
        <end position="82"/>
    </location>
</feature>
<gene>
    <name evidence="2" type="ORF">BDV39DRAFT_180194</name>
</gene>
<dbReference type="EMBL" id="ML741816">
    <property type="protein sequence ID" value="KAE8324588.1"/>
    <property type="molecule type" value="Genomic_DNA"/>
</dbReference>
<evidence type="ECO:0000313" key="3">
    <source>
        <dbReference type="Proteomes" id="UP000325945"/>
    </source>
</evidence>
<evidence type="ECO:0000313" key="2">
    <source>
        <dbReference type="EMBL" id="KAE8324588.1"/>
    </source>
</evidence>
<proteinExistence type="predicted"/>
<keyword evidence="3" id="KW-1185">Reference proteome</keyword>
<keyword evidence="1" id="KW-0812">Transmembrane</keyword>